<evidence type="ECO:0000256" key="13">
    <source>
        <dbReference type="RuleBase" id="RU362091"/>
    </source>
</evidence>
<dbReference type="AlphaFoldDB" id="A0A4R3MV26"/>
<keyword evidence="16" id="KW-1185">Reference proteome</keyword>
<evidence type="ECO:0000313" key="15">
    <source>
        <dbReference type="EMBL" id="TCT19617.1"/>
    </source>
</evidence>
<evidence type="ECO:0000256" key="12">
    <source>
        <dbReference type="ARBA" id="ARBA00033708"/>
    </source>
</evidence>
<keyword evidence="5 14" id="KW-0812">Transmembrane</keyword>
<keyword evidence="10 14" id="KW-0472">Membrane</keyword>
<keyword evidence="14" id="KW-0029">Amino-acid transport</keyword>
<evidence type="ECO:0000256" key="7">
    <source>
        <dbReference type="ARBA" id="ARBA00022989"/>
    </source>
</evidence>
<feature type="transmembrane region" description="Helical" evidence="14">
    <location>
        <begin position="428"/>
        <end position="444"/>
    </location>
</feature>
<keyword evidence="3 14" id="KW-0813">Transport</keyword>
<feature type="transmembrane region" description="Helical" evidence="14">
    <location>
        <begin position="370"/>
        <end position="390"/>
    </location>
</feature>
<feature type="transmembrane region" description="Helical" evidence="14">
    <location>
        <begin position="464"/>
        <end position="488"/>
    </location>
</feature>
<dbReference type="RefSeq" id="WP_132372370.1">
    <property type="nucleotide sequence ID" value="NZ_SMAN01000017.1"/>
</dbReference>
<evidence type="ECO:0000313" key="16">
    <source>
        <dbReference type="Proteomes" id="UP000294650"/>
    </source>
</evidence>
<dbReference type="PANTHER" id="PTHR48086:SF3">
    <property type="entry name" value="SODIUM_PROLINE SYMPORTER"/>
    <property type="match status" value="1"/>
</dbReference>
<proteinExistence type="inferred from homology"/>
<evidence type="ECO:0000256" key="3">
    <source>
        <dbReference type="ARBA" id="ARBA00022448"/>
    </source>
</evidence>
<dbReference type="NCBIfam" id="TIGR00813">
    <property type="entry name" value="sss"/>
    <property type="match status" value="1"/>
</dbReference>
<evidence type="ECO:0000256" key="1">
    <source>
        <dbReference type="ARBA" id="ARBA00004651"/>
    </source>
</evidence>
<dbReference type="InterPro" id="IPR050277">
    <property type="entry name" value="Sodium:Solute_Symporter"/>
</dbReference>
<evidence type="ECO:0000256" key="11">
    <source>
        <dbReference type="ARBA" id="ARBA00023201"/>
    </source>
</evidence>
<keyword evidence="9 14" id="KW-0406">Ion transport</keyword>
<feature type="transmembrane region" description="Helical" evidence="14">
    <location>
        <begin position="124"/>
        <end position="142"/>
    </location>
</feature>
<dbReference type="PROSITE" id="PS50283">
    <property type="entry name" value="NA_SOLUT_SYMP_3"/>
    <property type="match status" value="1"/>
</dbReference>
<dbReference type="CDD" id="cd11475">
    <property type="entry name" value="SLC5sbd_PutP"/>
    <property type="match status" value="1"/>
</dbReference>
<feature type="transmembrane region" description="Helical" evidence="14">
    <location>
        <begin position="396"/>
        <end position="421"/>
    </location>
</feature>
<feature type="transmembrane region" description="Helical" evidence="14">
    <location>
        <begin position="269"/>
        <end position="295"/>
    </location>
</feature>
<reference evidence="15 16" key="1">
    <citation type="submission" date="2019-03" db="EMBL/GenBank/DDBJ databases">
        <title>Genomic Encyclopedia of Type Strains, Phase IV (KMG-IV): sequencing the most valuable type-strain genomes for metagenomic binning, comparative biology and taxonomic classification.</title>
        <authorList>
            <person name="Goeker M."/>
        </authorList>
    </citation>
    <scope>NUCLEOTIDE SEQUENCE [LARGE SCALE GENOMIC DNA]</scope>
    <source>
        <strain evidence="15 16">DSM 25894</strain>
    </source>
</reference>
<keyword evidence="6 14" id="KW-0769">Symport</keyword>
<dbReference type="PANTHER" id="PTHR48086">
    <property type="entry name" value="SODIUM/PROLINE SYMPORTER-RELATED"/>
    <property type="match status" value="1"/>
</dbReference>
<comment type="subcellular location">
    <subcellularLocation>
        <location evidence="1 14">Cell membrane</location>
        <topology evidence="1 14">Multi-pass membrane protein</topology>
    </subcellularLocation>
</comment>
<evidence type="ECO:0000256" key="5">
    <source>
        <dbReference type="ARBA" id="ARBA00022692"/>
    </source>
</evidence>
<evidence type="ECO:0000256" key="4">
    <source>
        <dbReference type="ARBA" id="ARBA00022475"/>
    </source>
</evidence>
<dbReference type="OrthoDB" id="9810181at2"/>
<dbReference type="Gene3D" id="1.20.1730.10">
    <property type="entry name" value="Sodium/glucose cotransporter"/>
    <property type="match status" value="1"/>
</dbReference>
<dbReference type="GO" id="GO:0005298">
    <property type="term" value="F:proline:sodium symporter activity"/>
    <property type="evidence" value="ECO:0007669"/>
    <property type="project" value="UniProtKB-UniRule"/>
</dbReference>
<dbReference type="Proteomes" id="UP000294650">
    <property type="component" value="Unassembled WGS sequence"/>
</dbReference>
<dbReference type="GO" id="GO:0005886">
    <property type="term" value="C:plasma membrane"/>
    <property type="evidence" value="ECO:0007669"/>
    <property type="project" value="UniProtKB-SubCell"/>
</dbReference>
<feature type="transmembrane region" description="Helical" evidence="14">
    <location>
        <begin position="76"/>
        <end position="95"/>
    </location>
</feature>
<keyword evidence="7 14" id="KW-1133">Transmembrane helix</keyword>
<feature type="transmembrane region" description="Helical" evidence="14">
    <location>
        <begin position="228"/>
        <end position="248"/>
    </location>
</feature>
<keyword evidence="11 14" id="KW-0739">Sodium transport</keyword>
<evidence type="ECO:0000256" key="6">
    <source>
        <dbReference type="ARBA" id="ARBA00022847"/>
    </source>
</evidence>
<sequence>MSAHPVTIGVLAFYLMLLIVIGLVSTRKSSGGLTDFFLAGRDLGKFTVALSAVSSGRSGWLVLGVTGTAYLTGLNAVWAVAGYITVEVFMFFYVARRFRVYSEKTGSITIPDILSSRYKDTFHLLRVVSTFIIIFFMIAYVGSQVVAGGTAFSSSLGISETSGMWLTAIIILLYTMLGGFHAVSKTDVLQALFMFFSLVVLPFIIMFDLGGIGPIIDTMNTNGEGFTSLWTFGFGAIVGLLGIGFGSPGNPHILVRYMSLKNVKEMRQAALIGTIWNVVMAWGAIMIGLAGRVYFPDVSMLPNENNEAIFSSLGEEVLNPFMMGILLVAVLAAIMSSADSQLLVGASAIVRDVIDRLFLRDRGQVSSKNLVLFSRISVLVLMLLSVWLAFSAQEFVFWMVLFAFGGLGACFGPALLLTFYWKRTTGPGILAGMITGLITVILVKKQPEWTYSFLPDMKELVGKMLFGVTYEAVPGFLVALIVTVLVSLATRKPENADQVVDDLKKIA</sequence>
<comment type="caution">
    <text evidence="15">The sequence shown here is derived from an EMBL/GenBank/DDBJ whole genome shotgun (WGS) entry which is preliminary data.</text>
</comment>
<feature type="transmembrane region" description="Helical" evidence="14">
    <location>
        <begin position="162"/>
        <end position="180"/>
    </location>
</feature>
<feature type="transmembrane region" description="Helical" evidence="14">
    <location>
        <begin position="321"/>
        <end position="350"/>
    </location>
</feature>
<evidence type="ECO:0000256" key="14">
    <source>
        <dbReference type="RuleBase" id="RU366012"/>
    </source>
</evidence>
<evidence type="ECO:0000256" key="8">
    <source>
        <dbReference type="ARBA" id="ARBA00023053"/>
    </source>
</evidence>
<dbReference type="GO" id="GO:0015824">
    <property type="term" value="P:proline transport"/>
    <property type="evidence" value="ECO:0007669"/>
    <property type="project" value="UniProtKB-UniRule"/>
</dbReference>
<gene>
    <name evidence="15" type="ORF">EDD68_11711</name>
</gene>
<keyword evidence="8 14" id="KW-0915">Sodium</keyword>
<keyword evidence="4 14" id="KW-1003">Cell membrane</keyword>
<organism evidence="15 16">
    <name type="scientific">Melghiribacillus thermohalophilus</name>
    <dbReference type="NCBI Taxonomy" id="1324956"/>
    <lineage>
        <taxon>Bacteria</taxon>
        <taxon>Bacillati</taxon>
        <taxon>Bacillota</taxon>
        <taxon>Bacilli</taxon>
        <taxon>Bacillales</taxon>
        <taxon>Bacillaceae</taxon>
        <taxon>Melghiribacillus</taxon>
    </lineage>
</organism>
<dbReference type="EMBL" id="SMAN01000017">
    <property type="protein sequence ID" value="TCT19617.1"/>
    <property type="molecule type" value="Genomic_DNA"/>
</dbReference>
<feature type="transmembrane region" description="Helical" evidence="14">
    <location>
        <begin position="192"/>
        <end position="216"/>
    </location>
</feature>
<dbReference type="InterPro" id="IPR011851">
    <property type="entry name" value="Na/Pro_symporter"/>
</dbReference>
<protein>
    <recommendedName>
        <fullName evidence="14">Sodium/proline symporter</fullName>
    </recommendedName>
    <alternativeName>
        <fullName evidence="14">Proline permease</fullName>
    </alternativeName>
</protein>
<dbReference type="GO" id="GO:0031402">
    <property type="term" value="F:sodium ion binding"/>
    <property type="evidence" value="ECO:0007669"/>
    <property type="project" value="UniProtKB-UniRule"/>
</dbReference>
<name>A0A4R3MV26_9BACI</name>
<evidence type="ECO:0000256" key="10">
    <source>
        <dbReference type="ARBA" id="ARBA00023136"/>
    </source>
</evidence>
<evidence type="ECO:0000256" key="2">
    <source>
        <dbReference type="ARBA" id="ARBA00006434"/>
    </source>
</evidence>
<comment type="catalytic activity">
    <reaction evidence="12">
        <text>L-proline(in) + Na(+)(in) = L-proline(out) + Na(+)(out)</text>
        <dbReference type="Rhea" id="RHEA:28967"/>
        <dbReference type="ChEBI" id="CHEBI:29101"/>
        <dbReference type="ChEBI" id="CHEBI:60039"/>
    </reaction>
</comment>
<comment type="similarity">
    <text evidence="2 13">Belongs to the sodium:solute symporter (SSF) (TC 2.A.21) family.</text>
</comment>
<evidence type="ECO:0000256" key="9">
    <source>
        <dbReference type="ARBA" id="ARBA00023065"/>
    </source>
</evidence>
<dbReference type="InterPro" id="IPR001734">
    <property type="entry name" value="Na/solute_symporter"/>
</dbReference>
<feature type="transmembrane region" description="Helical" evidence="14">
    <location>
        <begin position="6"/>
        <end position="25"/>
    </location>
</feature>
<accession>A0A4R3MV26</accession>
<dbReference type="Pfam" id="PF00474">
    <property type="entry name" value="SSF"/>
    <property type="match status" value="1"/>
</dbReference>
<comment type="function">
    <text evidence="14">Catalyzes the sodium-dependent uptake of extracellular L-proline.</text>
</comment>
<dbReference type="InterPro" id="IPR038377">
    <property type="entry name" value="Na/Glc_symporter_sf"/>
</dbReference>